<comment type="catalytic activity">
    <reaction evidence="1">
        <text>RX + glutathione = an S-substituted glutathione + a halide anion + H(+)</text>
        <dbReference type="Rhea" id="RHEA:16437"/>
        <dbReference type="ChEBI" id="CHEBI:15378"/>
        <dbReference type="ChEBI" id="CHEBI:16042"/>
        <dbReference type="ChEBI" id="CHEBI:17792"/>
        <dbReference type="ChEBI" id="CHEBI:57925"/>
        <dbReference type="ChEBI" id="CHEBI:90779"/>
        <dbReference type="EC" id="2.5.1.18"/>
    </reaction>
</comment>
<comment type="similarity">
    <text evidence="1">Belongs to the GST superfamily. Kappa family.</text>
</comment>
<sequence length="243" mass="27304">MSLQSSTTIVYRSIPPALSDRITLEVYYGVSSPWALLGAPRVEAIAQRYGLRVHLKPIVVVEENGGIRLKSRHEARQAYHALDLYRTAKLLGVPMKPSPKYYPQAPGTIELAGQAIIRVQRRHGVGSEEALRFSYEIQRCIWVTEEGDHTDVEVLRGIARRCGLSEEAVEQDVVDRRGDEMDAGVQEWKRNHEEAVQLGIFGTPNYVVNGEIFWGQDRLDYVEMRAKELIEAGARPTQYGSGA</sequence>
<keyword evidence="1" id="KW-0808">Transferase</keyword>
<dbReference type="AlphaFoldDB" id="A0AA38HGY4"/>
<keyword evidence="5" id="KW-1185">Reference proteome</keyword>
<dbReference type="GeneID" id="77729980"/>
<evidence type="ECO:0000313" key="4">
    <source>
        <dbReference type="EMBL" id="KAI9639476.1"/>
    </source>
</evidence>
<dbReference type="Pfam" id="PF01323">
    <property type="entry name" value="DSBA"/>
    <property type="match status" value="1"/>
</dbReference>
<dbReference type="RefSeq" id="XP_052949253.1">
    <property type="nucleotide sequence ID" value="XM_053090775.1"/>
</dbReference>
<reference evidence="4" key="1">
    <citation type="journal article" date="2022" name="G3 (Bethesda)">
        <title>High quality genome of the basidiomycete yeast Dioszegia hungarica PDD-24b-2 isolated from cloud water.</title>
        <authorList>
            <person name="Jarrige D."/>
            <person name="Haridas S."/>
            <person name="Bleykasten-Grosshans C."/>
            <person name="Joly M."/>
            <person name="Nadalig T."/>
            <person name="Sancelme M."/>
            <person name="Vuilleumier S."/>
            <person name="Grigoriev I.V."/>
            <person name="Amato P."/>
            <person name="Bringel F."/>
        </authorList>
    </citation>
    <scope>NUCLEOTIDE SEQUENCE</scope>
    <source>
        <strain evidence="4">PDD-24b-2</strain>
    </source>
</reference>
<dbReference type="InterPro" id="IPR001853">
    <property type="entry name" value="DSBA-like_thioredoxin_dom"/>
</dbReference>
<dbReference type="InterPro" id="IPR036249">
    <property type="entry name" value="Thioredoxin-like_sf"/>
</dbReference>
<dbReference type="GO" id="GO:0005777">
    <property type="term" value="C:peroxisome"/>
    <property type="evidence" value="ECO:0007669"/>
    <property type="project" value="TreeGrafter"/>
</dbReference>
<dbReference type="PIRSF" id="PIRSF006386">
    <property type="entry name" value="HCCAis_GSTk"/>
    <property type="match status" value="1"/>
</dbReference>
<name>A0AA38HGY4_9TREE</name>
<dbReference type="GO" id="GO:0004602">
    <property type="term" value="F:glutathione peroxidase activity"/>
    <property type="evidence" value="ECO:0007669"/>
    <property type="project" value="TreeGrafter"/>
</dbReference>
<dbReference type="SUPFAM" id="SSF52833">
    <property type="entry name" value="Thioredoxin-like"/>
    <property type="match status" value="1"/>
</dbReference>
<evidence type="ECO:0000259" key="3">
    <source>
        <dbReference type="Pfam" id="PF01323"/>
    </source>
</evidence>
<dbReference type="EMBL" id="JAKWFO010000001">
    <property type="protein sequence ID" value="KAI9639476.1"/>
    <property type="molecule type" value="Genomic_DNA"/>
</dbReference>
<evidence type="ECO:0000256" key="2">
    <source>
        <dbReference type="PIRSR" id="PIRSR006386-1"/>
    </source>
</evidence>
<accession>A0AA38HGY4</accession>
<evidence type="ECO:0000313" key="5">
    <source>
        <dbReference type="Proteomes" id="UP001164286"/>
    </source>
</evidence>
<evidence type="ECO:0000256" key="1">
    <source>
        <dbReference type="PIRNR" id="PIRNR006386"/>
    </source>
</evidence>
<dbReference type="GO" id="GO:0004364">
    <property type="term" value="F:glutathione transferase activity"/>
    <property type="evidence" value="ECO:0007669"/>
    <property type="project" value="UniProtKB-UniRule"/>
</dbReference>
<protein>
    <recommendedName>
        <fullName evidence="1">Glutathione S-transferase kappa</fullName>
        <ecNumber evidence="1">2.5.1.18</ecNumber>
    </recommendedName>
</protein>
<feature type="domain" description="DSBA-like thioredoxin" evidence="3">
    <location>
        <begin position="23"/>
        <end position="223"/>
    </location>
</feature>
<dbReference type="EC" id="2.5.1.18" evidence="1"/>
<dbReference type="GO" id="GO:0005739">
    <property type="term" value="C:mitochondrion"/>
    <property type="evidence" value="ECO:0007669"/>
    <property type="project" value="TreeGrafter"/>
</dbReference>
<comment type="caution">
    <text evidence="4">The sequence shown here is derived from an EMBL/GenBank/DDBJ whole genome shotgun (WGS) entry which is preliminary data.</text>
</comment>
<dbReference type="InterPro" id="IPR051924">
    <property type="entry name" value="GST_Kappa/NadH"/>
</dbReference>
<feature type="active site" description="Nucleophile" evidence="2">
    <location>
        <position position="32"/>
    </location>
</feature>
<dbReference type="InterPro" id="IPR014440">
    <property type="entry name" value="HCCAis_GSTk"/>
</dbReference>
<gene>
    <name evidence="4" type="ORF">MKK02DRAFT_39775</name>
</gene>
<dbReference type="GO" id="GO:0006749">
    <property type="term" value="P:glutathione metabolic process"/>
    <property type="evidence" value="ECO:0007669"/>
    <property type="project" value="TreeGrafter"/>
</dbReference>
<dbReference type="Proteomes" id="UP001164286">
    <property type="component" value="Unassembled WGS sequence"/>
</dbReference>
<dbReference type="PANTHER" id="PTHR42943">
    <property type="entry name" value="GLUTATHIONE S-TRANSFERASE KAPPA"/>
    <property type="match status" value="1"/>
</dbReference>
<dbReference type="Gene3D" id="3.40.30.10">
    <property type="entry name" value="Glutaredoxin"/>
    <property type="match status" value="1"/>
</dbReference>
<proteinExistence type="inferred from homology"/>
<dbReference type="PANTHER" id="PTHR42943:SF2">
    <property type="entry name" value="GLUTATHIONE S-TRANSFERASE KAPPA 1"/>
    <property type="match status" value="1"/>
</dbReference>
<organism evidence="4 5">
    <name type="scientific">Dioszegia hungarica</name>
    <dbReference type="NCBI Taxonomy" id="4972"/>
    <lineage>
        <taxon>Eukaryota</taxon>
        <taxon>Fungi</taxon>
        <taxon>Dikarya</taxon>
        <taxon>Basidiomycota</taxon>
        <taxon>Agaricomycotina</taxon>
        <taxon>Tremellomycetes</taxon>
        <taxon>Tremellales</taxon>
        <taxon>Bulleribasidiaceae</taxon>
        <taxon>Dioszegia</taxon>
    </lineage>
</organism>